<reference evidence="5" key="2">
    <citation type="submission" date="2015-04" db="EMBL/GenBank/DDBJ databases">
        <title>Complete genome sequence of Salinicoccus halodurans strain H3B36, isolated from the Qaidam basin of China.</title>
        <authorList>
            <person name="Ma Y."/>
            <person name="Jiang K."/>
            <person name="Xue Y."/>
        </authorList>
    </citation>
    <scope>NUCLEOTIDE SEQUENCE [LARGE SCALE GENOMIC DNA]</scope>
    <source>
        <strain evidence="5">H3B36</strain>
    </source>
</reference>
<dbReference type="Pfam" id="PF07510">
    <property type="entry name" value="GmrSD_C"/>
    <property type="match status" value="1"/>
</dbReference>
<evidence type="ECO:0000313" key="3">
    <source>
        <dbReference type="EMBL" id="AKG74968.1"/>
    </source>
</evidence>
<dbReference type="PANTHER" id="PTHR35149">
    <property type="entry name" value="SLL5132 PROTEIN"/>
    <property type="match status" value="1"/>
</dbReference>
<organism evidence="4 6">
    <name type="scientific">Salinicoccus halodurans</name>
    <dbReference type="NCBI Taxonomy" id="407035"/>
    <lineage>
        <taxon>Bacteria</taxon>
        <taxon>Bacillati</taxon>
        <taxon>Bacillota</taxon>
        <taxon>Bacilli</taxon>
        <taxon>Bacillales</taxon>
        <taxon>Staphylococcaceae</taxon>
        <taxon>Salinicoccus</taxon>
    </lineage>
</organism>
<dbReference type="EMBL" id="CP011366">
    <property type="protein sequence ID" value="AKG74968.1"/>
    <property type="molecule type" value="Genomic_DNA"/>
</dbReference>
<dbReference type="RefSeq" id="WP_046791145.1">
    <property type="nucleotide sequence ID" value="NZ_CP011366.1"/>
</dbReference>
<dbReference type="EMBL" id="FOTB01000002">
    <property type="protein sequence ID" value="SFK67603.1"/>
    <property type="molecule type" value="Genomic_DNA"/>
</dbReference>
<sequence>MAENTISSSHKSISELITSTNNTYIVPDFQREFVWGKEEIESLFEDFKEDSSDFTKETKDLTGYLLGNIVLIGNGKEKVVIDGQQRLTTLTLLFKALEVYAKDKVSGDTQYRDQWYNYSANLKKGYSVTSDLGEFLTLRIQHDDSLAFGDFYRRLMRDNYEKNEEPERVSDRNIYTVYQRINELLEEMSELEVIRLINYLSDNVFLIRTLAPNESKAFQLFEVLNDRGRSLEPLDLIKNMFLKILTKDEENESLKQEFLENWSQFNKNLELPAKRDKRKNKLSSSKFLSNFILAYDGENKKKSALFEYFKSKQHSITKEELLNLSKKLKDVSEVYAHIELKEYNYFMKDQTGNHYQLRILFDILGVEQAKAMLMPFYFIKSNDDKMKLVDAINRFIASILFSFTQTNRVEAFIPRMVKKYSEVQRLKEPIDELISFIDEEISIYSHTVREILPTKRLENRNGKTHSKATSLYRFLEAYFCNSVEAIYPTQGKKYSIEHIMSQKLAIEDYNSLGFQDQEEFSQNLNRVGNLTLIYTTDNSSLGNKSFKEKSPHYKNDVNFYITKKLATDLTTEVKNGVDTKLINKINENLPTYYIDGMVNFTKKQIDDRSNVISNILANVIENKV</sequence>
<dbReference type="KEGG" id="shv:AAT16_12705"/>
<dbReference type="PANTHER" id="PTHR35149:SF1">
    <property type="entry name" value="DUF5655 DOMAIN-CONTAINING PROTEIN"/>
    <property type="match status" value="1"/>
</dbReference>
<dbReference type="AlphaFoldDB" id="A0A0F7HN25"/>
<evidence type="ECO:0000259" key="2">
    <source>
        <dbReference type="Pfam" id="PF07510"/>
    </source>
</evidence>
<dbReference type="OrthoDB" id="9798761at2"/>
<feature type="domain" description="GmrSD restriction endonucleases C-terminal" evidence="2">
    <location>
        <begin position="474"/>
        <end position="596"/>
    </location>
</feature>
<reference evidence="4 6" key="3">
    <citation type="submission" date="2016-10" db="EMBL/GenBank/DDBJ databases">
        <authorList>
            <person name="Varghese N."/>
            <person name="Submissions S."/>
        </authorList>
    </citation>
    <scope>NUCLEOTIDE SEQUENCE [LARGE SCALE GENOMIC DNA]</scope>
    <source>
        <strain evidence="4 6">CGMCC 1.6501</strain>
    </source>
</reference>
<accession>A0A0F7HN25</accession>
<dbReference type="Pfam" id="PF03235">
    <property type="entry name" value="GmrSD_N"/>
    <property type="match status" value="1"/>
</dbReference>
<gene>
    <name evidence="3" type="ORF">AAT16_12705</name>
    <name evidence="4" type="ORF">SAMN05216235_1090</name>
</gene>
<dbReference type="InterPro" id="IPR011089">
    <property type="entry name" value="GmrSD_C"/>
</dbReference>
<keyword evidence="5" id="KW-1185">Reference proteome</keyword>
<evidence type="ECO:0000313" key="4">
    <source>
        <dbReference type="EMBL" id="SFK67603.1"/>
    </source>
</evidence>
<evidence type="ECO:0000313" key="6">
    <source>
        <dbReference type="Proteomes" id="UP000183090"/>
    </source>
</evidence>
<feature type="domain" description="GmrSD restriction endonucleases N-terminal" evidence="1">
    <location>
        <begin position="13"/>
        <end position="241"/>
    </location>
</feature>
<name>A0A0F7HN25_9STAP</name>
<dbReference type="Proteomes" id="UP000034029">
    <property type="component" value="Chromosome"/>
</dbReference>
<dbReference type="InterPro" id="IPR004919">
    <property type="entry name" value="GmrSD_N"/>
</dbReference>
<evidence type="ECO:0000259" key="1">
    <source>
        <dbReference type="Pfam" id="PF03235"/>
    </source>
</evidence>
<reference evidence="3 5" key="1">
    <citation type="journal article" date="2015" name="Int. J. Syst. Evol. Microbiol.">
        <title>Complete genome sequence of Salinicoccus halodurans H3B36, isolated from the Qaidam Basin in China.</title>
        <authorList>
            <person name="Jiang K."/>
            <person name="Xue Y."/>
            <person name="Ma Y."/>
        </authorList>
    </citation>
    <scope>NUCLEOTIDE SEQUENCE [LARGE SCALE GENOMIC DNA]</scope>
    <source>
        <strain evidence="3 5">H3B36</strain>
    </source>
</reference>
<proteinExistence type="predicted"/>
<protein>
    <submittedName>
        <fullName evidence="4">Uncharacterized conserved protein, contains ParB-like and HNH nuclease domains</fullName>
    </submittedName>
</protein>
<dbReference type="Proteomes" id="UP000183090">
    <property type="component" value="Unassembled WGS sequence"/>
</dbReference>
<evidence type="ECO:0000313" key="5">
    <source>
        <dbReference type="Proteomes" id="UP000034029"/>
    </source>
</evidence>